<dbReference type="InterPro" id="IPR029063">
    <property type="entry name" value="SAM-dependent_MTases_sf"/>
</dbReference>
<dbReference type="Pfam" id="PF08100">
    <property type="entry name" value="Dimerisation"/>
    <property type="match status" value="1"/>
</dbReference>
<dbReference type="InterPro" id="IPR036388">
    <property type="entry name" value="WH-like_DNA-bd_sf"/>
</dbReference>
<feature type="domain" description="O-methyltransferase C-terminal" evidence="4">
    <location>
        <begin position="174"/>
        <end position="281"/>
    </location>
</feature>
<evidence type="ECO:0000256" key="3">
    <source>
        <dbReference type="ARBA" id="ARBA00022691"/>
    </source>
</evidence>
<dbReference type="Gene3D" id="3.40.50.150">
    <property type="entry name" value="Vaccinia Virus protein VP39"/>
    <property type="match status" value="1"/>
</dbReference>
<keyword evidence="3" id="KW-0949">S-adenosyl-L-methionine</keyword>
<evidence type="ECO:0000256" key="1">
    <source>
        <dbReference type="ARBA" id="ARBA00022603"/>
    </source>
</evidence>
<dbReference type="CDD" id="cd02440">
    <property type="entry name" value="AdoMet_MTases"/>
    <property type="match status" value="1"/>
</dbReference>
<organism evidence="6 7">
    <name type="scientific">Trujillonella endophytica</name>
    <dbReference type="NCBI Taxonomy" id="673521"/>
    <lineage>
        <taxon>Bacteria</taxon>
        <taxon>Bacillati</taxon>
        <taxon>Actinomycetota</taxon>
        <taxon>Actinomycetes</taxon>
        <taxon>Geodermatophilales</taxon>
        <taxon>Geodermatophilaceae</taxon>
        <taxon>Trujillonella</taxon>
    </lineage>
</organism>
<keyword evidence="7" id="KW-1185">Reference proteome</keyword>
<evidence type="ECO:0000259" key="5">
    <source>
        <dbReference type="Pfam" id="PF08100"/>
    </source>
</evidence>
<dbReference type="SUPFAM" id="SSF46785">
    <property type="entry name" value="Winged helix' DNA-binding domain"/>
    <property type="match status" value="1"/>
</dbReference>
<evidence type="ECO:0000313" key="7">
    <source>
        <dbReference type="Proteomes" id="UP000198960"/>
    </source>
</evidence>
<dbReference type="PANTHER" id="PTHR43712">
    <property type="entry name" value="PUTATIVE (AFU_ORTHOLOGUE AFUA_4G14580)-RELATED"/>
    <property type="match status" value="1"/>
</dbReference>
<protein>
    <submittedName>
        <fullName evidence="6">Dimerisation domain-containing protein</fullName>
    </submittedName>
</protein>
<dbReference type="GO" id="GO:0046983">
    <property type="term" value="F:protein dimerization activity"/>
    <property type="evidence" value="ECO:0007669"/>
    <property type="project" value="InterPro"/>
</dbReference>
<reference evidence="7" key="1">
    <citation type="submission" date="2016-10" db="EMBL/GenBank/DDBJ databases">
        <authorList>
            <person name="Varghese N."/>
            <person name="Submissions S."/>
        </authorList>
    </citation>
    <scope>NUCLEOTIDE SEQUENCE [LARGE SCALE GENOMIC DNA]</scope>
    <source>
        <strain evidence="7">DSM 45413</strain>
    </source>
</reference>
<dbReference type="AlphaFoldDB" id="A0A1H8UG57"/>
<proteinExistence type="predicted"/>
<dbReference type="RefSeq" id="WP_091944388.1">
    <property type="nucleotide sequence ID" value="NZ_FOEE01000008.1"/>
</dbReference>
<dbReference type="PANTHER" id="PTHR43712:SF2">
    <property type="entry name" value="O-METHYLTRANSFERASE CICE"/>
    <property type="match status" value="1"/>
</dbReference>
<accession>A0A1H8UG57</accession>
<feature type="domain" description="O-methyltransferase dimerisation" evidence="5">
    <location>
        <begin position="17"/>
        <end position="98"/>
    </location>
</feature>
<dbReference type="InterPro" id="IPR036390">
    <property type="entry name" value="WH_DNA-bd_sf"/>
</dbReference>
<keyword evidence="2" id="KW-0808">Transferase</keyword>
<dbReference type="SUPFAM" id="SSF53335">
    <property type="entry name" value="S-adenosyl-L-methionine-dependent methyltransferases"/>
    <property type="match status" value="1"/>
</dbReference>
<name>A0A1H8UG57_9ACTN</name>
<dbReference type="Proteomes" id="UP000198960">
    <property type="component" value="Unassembled WGS sequence"/>
</dbReference>
<dbReference type="InterPro" id="IPR016461">
    <property type="entry name" value="COMT-like"/>
</dbReference>
<dbReference type="GO" id="GO:0032259">
    <property type="term" value="P:methylation"/>
    <property type="evidence" value="ECO:0007669"/>
    <property type="project" value="UniProtKB-KW"/>
</dbReference>
<dbReference type="InterPro" id="IPR001077">
    <property type="entry name" value="COMT_C"/>
</dbReference>
<sequence>MSGPPTGAPPAGPGPVWDVVNGLAAFGALSAALELGLFDALAAAGQPGLAPEELAAAVSASDAGAVELLAEVLVSLGLLTGDGRAVALTPVAEHFLVSDSPASMAALGRLSPGPWSGWQQLAATVRTGAVPAGTRAELAAGYPDLVRATAPTQRAVAAGVAAALAGRELWPAAPRVVDLGCGSGAWLAALLADRPGATAVGVDLPGVLPVARDTVAEAGLDPRVSLLAGDYLEVDLPAGAADVVVLAHVLRAEPAERARRLLLRALDLLAPGGVVVVADYPRPDPAAAPDPDRSAVLAGARHELLLSLTMAAATDGSGVTVADLRAWAGDGGARLTDVLQPVPRQSVFLIRPVPPTATETQR</sequence>
<dbReference type="GO" id="GO:0008171">
    <property type="term" value="F:O-methyltransferase activity"/>
    <property type="evidence" value="ECO:0007669"/>
    <property type="project" value="InterPro"/>
</dbReference>
<dbReference type="EMBL" id="FOEE01000008">
    <property type="protein sequence ID" value="SEP01598.1"/>
    <property type="molecule type" value="Genomic_DNA"/>
</dbReference>
<gene>
    <name evidence="6" type="ORF">SAMN05660991_02835</name>
</gene>
<dbReference type="Pfam" id="PF00891">
    <property type="entry name" value="Methyltransf_2"/>
    <property type="match status" value="1"/>
</dbReference>
<evidence type="ECO:0000256" key="2">
    <source>
        <dbReference type="ARBA" id="ARBA00022679"/>
    </source>
</evidence>
<dbReference type="Gene3D" id="1.10.10.10">
    <property type="entry name" value="Winged helix-like DNA-binding domain superfamily/Winged helix DNA-binding domain"/>
    <property type="match status" value="1"/>
</dbReference>
<evidence type="ECO:0000259" key="4">
    <source>
        <dbReference type="Pfam" id="PF00891"/>
    </source>
</evidence>
<evidence type="ECO:0000313" key="6">
    <source>
        <dbReference type="EMBL" id="SEP01598.1"/>
    </source>
</evidence>
<dbReference type="PROSITE" id="PS51683">
    <property type="entry name" value="SAM_OMT_II"/>
    <property type="match status" value="1"/>
</dbReference>
<keyword evidence="1" id="KW-0489">Methyltransferase</keyword>
<dbReference type="InterPro" id="IPR012967">
    <property type="entry name" value="COMT_dimerisation"/>
</dbReference>
<dbReference type="STRING" id="673521.SAMN05660991_02835"/>